<comment type="caution">
    <text evidence="2">The sequence shown here is derived from an EMBL/GenBank/DDBJ whole genome shotgun (WGS) entry which is preliminary data.</text>
</comment>
<dbReference type="InterPro" id="IPR002156">
    <property type="entry name" value="RNaseH_domain"/>
</dbReference>
<organism evidence="2 3">
    <name type="scientific">Candidatus Wildermuthbacteria bacterium RIFCSPLOWO2_01_FULL_48_16</name>
    <dbReference type="NCBI Taxonomy" id="1802461"/>
    <lineage>
        <taxon>Bacteria</taxon>
        <taxon>Candidatus Wildermuthiibacteriota</taxon>
    </lineage>
</organism>
<dbReference type="Pfam" id="PF13456">
    <property type="entry name" value="RVT_3"/>
    <property type="match status" value="1"/>
</dbReference>
<dbReference type="PANTHER" id="PTHR46387:SF2">
    <property type="entry name" value="RIBONUCLEASE HI"/>
    <property type="match status" value="1"/>
</dbReference>
<evidence type="ECO:0000313" key="3">
    <source>
        <dbReference type="Proteomes" id="UP000176917"/>
    </source>
</evidence>
<gene>
    <name evidence="2" type="ORF">A3B24_00375</name>
</gene>
<dbReference type="SUPFAM" id="SSF53098">
    <property type="entry name" value="Ribonuclease H-like"/>
    <property type="match status" value="1"/>
</dbReference>
<dbReference type="EMBL" id="MHUG01000010">
    <property type="protein sequence ID" value="OHA73631.1"/>
    <property type="molecule type" value="Genomic_DNA"/>
</dbReference>
<sequence length="147" mass="16672">MHKFIVYTDGGARGNPGPAALGVVICNEKGQILEKYGEYLGEVTNNEAEYRAPIFALKKIKALFGKEKAKESEVQILTDSELVAKQMNGEYKVEHPTTQKFFLELWNLKLDFKKVSFQPIPREKNKEADKMVNETLDAKGFAKQLFD</sequence>
<protein>
    <recommendedName>
        <fullName evidence="1">RNase H type-1 domain-containing protein</fullName>
    </recommendedName>
</protein>
<dbReference type="CDD" id="cd09279">
    <property type="entry name" value="RNase_HI_like"/>
    <property type="match status" value="1"/>
</dbReference>
<dbReference type="InterPro" id="IPR012337">
    <property type="entry name" value="RNaseH-like_sf"/>
</dbReference>
<name>A0A1G2RNN7_9BACT</name>
<accession>A0A1G2RNN7</accession>
<dbReference type="PROSITE" id="PS50879">
    <property type="entry name" value="RNASE_H_1"/>
    <property type="match status" value="1"/>
</dbReference>
<dbReference type="GO" id="GO:0004523">
    <property type="term" value="F:RNA-DNA hybrid ribonuclease activity"/>
    <property type="evidence" value="ECO:0007669"/>
    <property type="project" value="InterPro"/>
</dbReference>
<dbReference type="GO" id="GO:0003676">
    <property type="term" value="F:nucleic acid binding"/>
    <property type="evidence" value="ECO:0007669"/>
    <property type="project" value="InterPro"/>
</dbReference>
<feature type="domain" description="RNase H type-1" evidence="1">
    <location>
        <begin position="1"/>
        <end position="137"/>
    </location>
</feature>
<dbReference type="InterPro" id="IPR036397">
    <property type="entry name" value="RNaseH_sf"/>
</dbReference>
<dbReference type="STRING" id="1802461.A3B24_00375"/>
<evidence type="ECO:0000313" key="2">
    <source>
        <dbReference type="EMBL" id="OHA73631.1"/>
    </source>
</evidence>
<dbReference type="Proteomes" id="UP000176917">
    <property type="component" value="Unassembled WGS sequence"/>
</dbReference>
<proteinExistence type="predicted"/>
<reference evidence="2 3" key="1">
    <citation type="journal article" date="2016" name="Nat. Commun.">
        <title>Thousands of microbial genomes shed light on interconnected biogeochemical processes in an aquifer system.</title>
        <authorList>
            <person name="Anantharaman K."/>
            <person name="Brown C.T."/>
            <person name="Hug L.A."/>
            <person name="Sharon I."/>
            <person name="Castelle C.J."/>
            <person name="Probst A.J."/>
            <person name="Thomas B.C."/>
            <person name="Singh A."/>
            <person name="Wilkins M.J."/>
            <person name="Karaoz U."/>
            <person name="Brodie E.L."/>
            <person name="Williams K.H."/>
            <person name="Hubbard S.S."/>
            <person name="Banfield J.F."/>
        </authorList>
    </citation>
    <scope>NUCLEOTIDE SEQUENCE [LARGE SCALE GENOMIC DNA]</scope>
</reference>
<dbReference type="PANTHER" id="PTHR46387">
    <property type="entry name" value="POLYNUCLEOTIDYL TRANSFERASE, RIBONUCLEASE H-LIKE SUPERFAMILY PROTEIN"/>
    <property type="match status" value="1"/>
</dbReference>
<evidence type="ECO:0000259" key="1">
    <source>
        <dbReference type="PROSITE" id="PS50879"/>
    </source>
</evidence>
<dbReference type="Gene3D" id="3.30.420.10">
    <property type="entry name" value="Ribonuclease H-like superfamily/Ribonuclease H"/>
    <property type="match status" value="1"/>
</dbReference>
<dbReference type="AlphaFoldDB" id="A0A1G2RNN7"/>